<dbReference type="OrthoDB" id="2376965at2"/>
<reference evidence="9 10" key="1">
    <citation type="submission" date="2018-09" db="EMBL/GenBank/DDBJ databases">
        <title>Bacillus saliacetes sp. nov., isolated from Thai shrimp paste (Ka-pi).</title>
        <authorList>
            <person name="Daroonpunt R."/>
            <person name="Tanasupawat S."/>
            <person name="Yiamsombut S."/>
        </authorList>
    </citation>
    <scope>NUCLEOTIDE SEQUENCE [LARGE SCALE GENOMIC DNA]</scope>
    <source>
        <strain evidence="9 10">SKP7-4</strain>
    </source>
</reference>
<keyword evidence="10" id="KW-1185">Reference proteome</keyword>
<keyword evidence="9" id="KW-0282">Flagellum</keyword>
<keyword evidence="9" id="KW-0966">Cell projection</keyword>
<feature type="region of interest" description="Disordered" evidence="6">
    <location>
        <begin position="38"/>
        <end position="58"/>
    </location>
</feature>
<accession>A0A3A1R3B2</accession>
<keyword evidence="2" id="KW-1003">Cell membrane</keyword>
<keyword evidence="8" id="KW-0732">Signal</keyword>
<keyword evidence="4 7" id="KW-1133">Transmembrane helix</keyword>
<evidence type="ECO:0000256" key="5">
    <source>
        <dbReference type="ARBA" id="ARBA00023136"/>
    </source>
</evidence>
<dbReference type="InterPro" id="IPR022781">
    <property type="entry name" value="Flagellar_biosynth_FliO"/>
</dbReference>
<evidence type="ECO:0000256" key="8">
    <source>
        <dbReference type="SAM" id="SignalP"/>
    </source>
</evidence>
<feature type="signal peptide" evidence="8">
    <location>
        <begin position="1"/>
        <end position="28"/>
    </location>
</feature>
<name>A0A3A1R3B2_9BACI</name>
<evidence type="ECO:0000256" key="7">
    <source>
        <dbReference type="SAM" id="Phobius"/>
    </source>
</evidence>
<dbReference type="GO" id="GO:0016020">
    <property type="term" value="C:membrane"/>
    <property type="evidence" value="ECO:0007669"/>
    <property type="project" value="InterPro"/>
</dbReference>
<comment type="subcellular location">
    <subcellularLocation>
        <location evidence="1">Cell membrane</location>
    </subcellularLocation>
</comment>
<dbReference type="EMBL" id="QXIR01000005">
    <property type="protein sequence ID" value="RIW36418.1"/>
    <property type="molecule type" value="Genomic_DNA"/>
</dbReference>
<dbReference type="Proteomes" id="UP000265801">
    <property type="component" value="Unassembled WGS sequence"/>
</dbReference>
<sequence length="221" mass="25044">MRNMIRKLSLIMVVIASLHMTGTIPAYAEFDGTVDDYLEQPEDHNKENPPAEETEDSVADASTGVSAFDYLKMVFALIFVIALIYFLLKFINQKSKSFQQTKLIHNLGGTTLGGNRSVQLVKVGERILVLGVGEDIQLLKEIEGKEEKEDILTYYDERTNGLQQPKDMLSQWLGKKMGQGSHNTNDSQSFQAILKSQIEDIRKGRKKMLEDLTNREKDKDE</sequence>
<evidence type="ECO:0000256" key="3">
    <source>
        <dbReference type="ARBA" id="ARBA00022692"/>
    </source>
</evidence>
<dbReference type="GO" id="GO:0044781">
    <property type="term" value="P:bacterial-type flagellum organization"/>
    <property type="evidence" value="ECO:0007669"/>
    <property type="project" value="InterPro"/>
</dbReference>
<feature type="transmembrane region" description="Helical" evidence="7">
    <location>
        <begin position="70"/>
        <end position="88"/>
    </location>
</feature>
<keyword evidence="3 7" id="KW-0812">Transmembrane</keyword>
<evidence type="ECO:0000256" key="6">
    <source>
        <dbReference type="SAM" id="MobiDB-lite"/>
    </source>
</evidence>
<evidence type="ECO:0000256" key="1">
    <source>
        <dbReference type="ARBA" id="ARBA00004236"/>
    </source>
</evidence>
<keyword evidence="9" id="KW-0969">Cilium</keyword>
<protein>
    <submittedName>
        <fullName evidence="9">Flagellar biosynthesis protein FliZ</fullName>
    </submittedName>
</protein>
<evidence type="ECO:0000256" key="2">
    <source>
        <dbReference type="ARBA" id="ARBA00022475"/>
    </source>
</evidence>
<dbReference type="AlphaFoldDB" id="A0A3A1R3B2"/>
<evidence type="ECO:0000313" key="9">
    <source>
        <dbReference type="EMBL" id="RIW36418.1"/>
    </source>
</evidence>
<keyword evidence="5 7" id="KW-0472">Membrane</keyword>
<feature type="chain" id="PRO_5017449353" evidence="8">
    <location>
        <begin position="29"/>
        <end position="221"/>
    </location>
</feature>
<proteinExistence type="predicted"/>
<gene>
    <name evidence="9" type="ORF">D3H55_05785</name>
</gene>
<organism evidence="9 10">
    <name type="scientific">Bacillus salacetis</name>
    <dbReference type="NCBI Taxonomy" id="2315464"/>
    <lineage>
        <taxon>Bacteria</taxon>
        <taxon>Bacillati</taxon>
        <taxon>Bacillota</taxon>
        <taxon>Bacilli</taxon>
        <taxon>Bacillales</taxon>
        <taxon>Bacillaceae</taxon>
        <taxon>Bacillus</taxon>
    </lineage>
</organism>
<dbReference type="Pfam" id="PF04347">
    <property type="entry name" value="FliO"/>
    <property type="match status" value="1"/>
</dbReference>
<comment type="caution">
    <text evidence="9">The sequence shown here is derived from an EMBL/GenBank/DDBJ whole genome shotgun (WGS) entry which is preliminary data.</text>
</comment>
<evidence type="ECO:0000256" key="4">
    <source>
        <dbReference type="ARBA" id="ARBA00022989"/>
    </source>
</evidence>
<evidence type="ECO:0000313" key="10">
    <source>
        <dbReference type="Proteomes" id="UP000265801"/>
    </source>
</evidence>